<dbReference type="InterPro" id="IPR001202">
    <property type="entry name" value="WW_dom"/>
</dbReference>
<evidence type="ECO:0000256" key="12">
    <source>
        <dbReference type="ARBA" id="ARBA00023242"/>
    </source>
</evidence>
<dbReference type="GO" id="GO:0051301">
    <property type="term" value="P:cell division"/>
    <property type="evidence" value="ECO:0007669"/>
    <property type="project" value="UniProtKB-KW"/>
</dbReference>
<evidence type="ECO:0000313" key="20">
    <source>
        <dbReference type="Proteomes" id="UP000000715"/>
    </source>
</evidence>
<dbReference type="CTD" id="22897"/>
<evidence type="ECO:0000256" key="10">
    <source>
        <dbReference type="ARBA" id="ARBA00023204"/>
    </source>
</evidence>
<dbReference type="PROSITE" id="PS50020">
    <property type="entry name" value="WW_DOMAIN_2"/>
    <property type="match status" value="1"/>
</dbReference>
<sequence length="2066" mass="228924">MAGRPIRIGDQLVLEEDYDETYIPSEQEILEFAREIGIDPVKEPELMWLAREGIVAPLPVEWKPCQDITGDIYYFNFANGQSTWDHPCDEHYRNLVIQERGKLSAPGAIKKKDKKKKKEKKDKKDKENPKSLLETQPEQGLLPSSFLLRGPSPLSAPGLADLDPDQEMQARSEGCFKKGKSPSALGDTPWPLLGTLPGKLQPLSKGQASRTHQIFADVEEILGRAPAQCRTELGDQQGLGKPQKLTDKIYLGFSDPEIEELELRTRQQKPSALGAENTRPLQNGQDVLEGRSQASVYSGLSETITGLQLRGEQHGHLMAKWGSTGPGGDKSQSPIPSPSLEDDRSQSLCSSDHMPPTRKSQALLLDSASADGLSWQGISGEGGSVGRGRRRKEPPELWMGQVSKLVNQDTSGSCEETGPDAPEALGASAKDPPQELFLLPPAPLALELAQNAPAGSAPGRSPDREERQPPGSLEPPEEDRKPSESEPDVESSSLASHLGSQILGEVSNFPWDLQSLQGSEQGGGQLAPRAGGQRCSPFLGLQLAHLQSSADEQSESEDYSEDQRFYRHILQMVKISRRLEGLELPESTPETPCKALASMVCGLAAESPRMSSEGEHEASKAVERDPRLLAWGPEMLEHPQEAALAPAGQAVPQQACVQPSSSPLSQGPDELRCSRALAAERGKALGSSLAPVHVPPGGLAPLRGLVDAPTSALRGSQNVSLGSSAESGQLGELTLPSQGLKTSAYTKGLLGSIHEDKNALSLLALGEETNAEDEVESDNQSVRSSSELLKNLHLDIGALGGDFEYEESPRTSQPEERKDASLYSDAAGPPTPGKLLSQGADGSLSGADGREQQGRGASARLPAKETDEKSDPGKSRIEVDPGGGQPAQATEKEAPEDSLDAGEEGSRRGEAQVVEEKEPKEETLVPKESRSDRSQDSDISEHVKELQLSDSAASDPKSFPGLDFGFRGRISEHLLDVNVLSPVLDGAHWEAQRLGREDKDGSQSSQDEQRSKPSRGSERTYSAALAGLTRLSPPLVPGRWHQSPLHSQATEEGPLQASEGQLKQEQAEESGDSAGSPVPPGSLKREETPSPPAAHERGKEQRSWATELGLGQEEAKEPEEKVAASPAPPVFSEAERRACHAVLGHMGKEQGMPGGRRGEKGDHGPEPLLGFPWEGMGESGRSVEPAGPPKQASLKAMEEAVTQELERDRRQLLESKQEKMQQLREKLWQEEEEEMLQLQQQKEKSLSSLKEQLRKATEEEETQMREEESRRLSQLRAQVQSSTEADEGRIRAEQEASLQRLREELESLQKAERASLERQSRQMLEQLKEELEASEKREQAALNAEKEAALQQLRERLEQERKDAAAALEREHRAELERLSSSLEAKHREVVSSLQRKMEEAQQKEAAQVQESLGWAEQRAHHVLEYEQELSGLLREKRQEVEREHERKMDKMKEEHQQVVAEAREEYEAEERKQRAELLGHLTGELERLRRSHERELEAVRQVQDRQLEDLRRQHREQERKLQDLEVELETRTKDVKAKLAHLGLQEETARKEQQQLLHAQRQAALESEEVTASYQHLEEAKKEHTHLLESNRQLRRLLDELRARRAELESQVEALESQVEALQTQSQRLQKHISDLEAEAQRKQDMLKELEAKESSAAPCFEPDLHIEDLRKSLGTNQTKEVPSFLSQSKEETDLSLDSVRHYLSAEGMALRSAKEFLVRQTRSMRRRQSALKAAQQHWRRELARAPEATKDPPGTKALEDARQDLEEETRHLDEMKSAMRKGHDLLKKKEEKLNQLESSLREEALDEDTRRQTPKKGVTFDLSDTDDVSSAGSESCPLPHYEWQCRQGEDHVNLTASATLPYKYHYLSSSLQRISSQLNGVLSMLGSLNPQPPPPLFTSTPVPAPPRNPRSNPIPACSSLARVSAWPPLEPTTTQWAWDPGLGPTLSSSVAQSVDDFLLEKWHKYFPTGVPFLSSSPAPMENRLGYVSASEQLRLLQRAHSHGSGLEVGSTDFQSMIEANRKWLEHYRNDPKLHLFSSVPKPAATSGLLHLGLDENNRLRVCHY</sequence>
<dbReference type="GeneID" id="101694460"/>
<evidence type="ECO:0000256" key="5">
    <source>
        <dbReference type="ARBA" id="ARBA00022618"/>
    </source>
</evidence>
<keyword evidence="7" id="KW-0498">Mitosis</keyword>
<dbReference type="PANTHER" id="PTHR18902">
    <property type="entry name" value="NUCLEAR MITOTIC APPARATUS PROTEIN 1-RELATED"/>
    <property type="match status" value="1"/>
</dbReference>
<evidence type="ECO:0000256" key="17">
    <source>
        <dbReference type="SAM" id="Coils"/>
    </source>
</evidence>
<protein>
    <recommendedName>
        <fullName evidence="16">Centrosomal protein of 164 kDa</fullName>
    </recommendedName>
</protein>
<gene>
    <name evidence="21 22" type="primary">CEP164</name>
</gene>
<evidence type="ECO:0000259" key="19">
    <source>
        <dbReference type="PROSITE" id="PS50020"/>
    </source>
</evidence>
<feature type="region of interest" description="Disordered" evidence="18">
    <location>
        <begin position="1802"/>
        <end position="1837"/>
    </location>
</feature>
<feature type="compositionally biased region" description="Basic and acidic residues" evidence="18">
    <location>
        <begin position="1204"/>
        <end position="1229"/>
    </location>
</feature>
<feature type="coiled-coil region" evidence="17">
    <location>
        <begin position="1578"/>
        <end position="1657"/>
    </location>
</feature>
<feature type="region of interest" description="Disordered" evidence="18">
    <location>
        <begin position="991"/>
        <end position="1133"/>
    </location>
</feature>
<dbReference type="PROSITE" id="PS01159">
    <property type="entry name" value="WW_DOMAIN_1"/>
    <property type="match status" value="1"/>
</dbReference>
<feature type="compositionally biased region" description="Basic and acidic residues" evidence="18">
    <location>
        <begin position="1286"/>
        <end position="1295"/>
    </location>
</feature>
<comment type="subunit">
    <text evidence="15">Interacts (via N-terminus) with ATRIP. Interacts with ATM, ATR and MDC1. Interacts with XPA (via N-terminus) upon UV irradiation. Interacts with CEP83, CCDC92, TTBK2, DVL3, NPHP3 and weakly with NPHP4. Interacts with DZIP1.</text>
</comment>
<keyword evidence="10" id="KW-0234">DNA repair</keyword>
<evidence type="ECO:0000256" key="16">
    <source>
        <dbReference type="ARBA" id="ARBA00067900"/>
    </source>
</evidence>
<feature type="compositionally biased region" description="Basic residues" evidence="18">
    <location>
        <begin position="109"/>
        <end position="121"/>
    </location>
</feature>
<feature type="region of interest" description="Disordered" evidence="18">
    <location>
        <begin position="1738"/>
        <end position="1759"/>
    </location>
</feature>
<evidence type="ECO:0000313" key="21">
    <source>
        <dbReference type="RefSeq" id="XP_004749977.1"/>
    </source>
</evidence>
<feature type="compositionally biased region" description="Basic and acidic residues" evidence="18">
    <location>
        <begin position="807"/>
        <end position="820"/>
    </location>
</feature>
<keyword evidence="4" id="KW-0597">Phosphoprotein</keyword>
<dbReference type="GO" id="GO:0005813">
    <property type="term" value="C:centrosome"/>
    <property type="evidence" value="ECO:0007669"/>
    <property type="project" value="TreeGrafter"/>
</dbReference>
<feature type="region of interest" description="Disordered" evidence="18">
    <location>
        <begin position="1146"/>
        <end position="1295"/>
    </location>
</feature>
<keyword evidence="6" id="KW-0227">DNA damage</keyword>
<dbReference type="GO" id="GO:0005814">
    <property type="term" value="C:centriole"/>
    <property type="evidence" value="ECO:0007669"/>
    <property type="project" value="UniProtKB-SubCell"/>
</dbReference>
<feature type="region of interest" description="Disordered" evidence="18">
    <location>
        <begin position="642"/>
        <end position="669"/>
    </location>
</feature>
<feature type="compositionally biased region" description="Low complexity" evidence="18">
    <location>
        <begin position="434"/>
        <end position="454"/>
    </location>
</feature>
<keyword evidence="12" id="KW-0539">Nucleus</keyword>
<dbReference type="GO" id="GO:0006281">
    <property type="term" value="P:DNA repair"/>
    <property type="evidence" value="ECO:0007669"/>
    <property type="project" value="UniProtKB-KW"/>
</dbReference>
<dbReference type="GO" id="GO:0060271">
    <property type="term" value="P:cilium assembly"/>
    <property type="evidence" value="ECO:0007669"/>
    <property type="project" value="TreeGrafter"/>
</dbReference>
<keyword evidence="11" id="KW-0206">Cytoskeleton</keyword>
<name>A0A8U0MPW4_MUSPF</name>
<evidence type="ECO:0000256" key="18">
    <source>
        <dbReference type="SAM" id="MobiDB-lite"/>
    </source>
</evidence>
<feature type="compositionally biased region" description="Polar residues" evidence="18">
    <location>
        <begin position="651"/>
        <end position="665"/>
    </location>
</feature>
<keyword evidence="8" id="KW-0970">Cilium biogenesis/degradation</keyword>
<keyword evidence="9 17" id="KW-0175">Coiled coil</keyword>
<feature type="compositionally biased region" description="Basic and acidic residues" evidence="18">
    <location>
        <begin position="862"/>
        <end position="879"/>
    </location>
</feature>
<feature type="compositionally biased region" description="Basic and acidic residues" evidence="18">
    <location>
        <begin position="1354"/>
        <end position="1403"/>
    </location>
</feature>
<feature type="region of interest" description="Disordered" evidence="18">
    <location>
        <begin position="513"/>
        <end position="534"/>
    </location>
</feature>
<dbReference type="InterPro" id="IPR036020">
    <property type="entry name" value="WW_dom_sf"/>
</dbReference>
<feature type="compositionally biased region" description="Basic and acidic residues" evidence="18">
    <location>
        <begin position="1083"/>
        <end position="1102"/>
    </location>
</feature>
<evidence type="ECO:0000256" key="9">
    <source>
        <dbReference type="ARBA" id="ARBA00023054"/>
    </source>
</evidence>
<feature type="region of interest" description="Disordered" evidence="18">
    <location>
        <begin position="106"/>
        <end position="206"/>
    </location>
</feature>
<feature type="compositionally biased region" description="Low complexity" evidence="18">
    <location>
        <begin position="360"/>
        <end position="378"/>
    </location>
</feature>
<accession>A0A8U0MPW4</accession>
<feature type="region of interest" description="Disordered" evidence="18">
    <location>
        <begin position="801"/>
        <end position="965"/>
    </location>
</feature>
<dbReference type="KEGG" id="mpuf:101694460"/>
<feature type="compositionally biased region" description="Basic and acidic residues" evidence="18">
    <location>
        <begin position="991"/>
        <end position="1018"/>
    </location>
</feature>
<feature type="compositionally biased region" description="Basic and acidic residues" evidence="18">
    <location>
        <begin position="904"/>
        <end position="947"/>
    </location>
</feature>
<dbReference type="PANTHER" id="PTHR18902:SF27">
    <property type="entry name" value="CENTROSOMAL PROTEIN OF 164 KDA"/>
    <property type="match status" value="1"/>
</dbReference>
<keyword evidence="13" id="KW-0131">Cell cycle</keyword>
<evidence type="ECO:0000256" key="15">
    <source>
        <dbReference type="ARBA" id="ARBA00061715"/>
    </source>
</evidence>
<comment type="function">
    <text evidence="14">Plays a role in microtubule organization and/or maintenance for the formation of primary cilia (PC), a microtubule-based structure that protrudes from the surface of epithelial cells. Plays a critical role in G2/M checkpoint and nuclear divisions. A key player in the DNA damage-activated ATR/ATM signaling cascade since it is required for the proper phosphorylation of H2AX, RPA, CHEK2 and CHEK1. Plays a critical role in chromosome segregation, acting as a mediator required for the maintenance of genomic stability through modulation of MDC1, RPA and CHEK1.</text>
</comment>
<proteinExistence type="predicted"/>
<feature type="compositionally biased region" description="Basic and acidic residues" evidence="18">
    <location>
        <begin position="1156"/>
        <end position="1165"/>
    </location>
</feature>
<feature type="compositionally biased region" description="Basic and acidic residues" evidence="18">
    <location>
        <begin position="1241"/>
        <end position="1271"/>
    </location>
</feature>
<evidence type="ECO:0000256" key="3">
    <source>
        <dbReference type="ARBA" id="ARBA00022490"/>
    </source>
</evidence>
<organism evidence="20 22">
    <name type="scientific">Mustela putorius furo</name>
    <name type="common">European domestic ferret</name>
    <name type="synonym">Mustela furo</name>
    <dbReference type="NCBI Taxonomy" id="9669"/>
    <lineage>
        <taxon>Eukaryota</taxon>
        <taxon>Metazoa</taxon>
        <taxon>Chordata</taxon>
        <taxon>Craniata</taxon>
        <taxon>Vertebrata</taxon>
        <taxon>Euteleostomi</taxon>
        <taxon>Mammalia</taxon>
        <taxon>Eutheria</taxon>
        <taxon>Laurasiatheria</taxon>
        <taxon>Carnivora</taxon>
        <taxon>Caniformia</taxon>
        <taxon>Musteloidea</taxon>
        <taxon>Mustelidae</taxon>
        <taxon>Mustelinae</taxon>
        <taxon>Mustela</taxon>
    </lineage>
</organism>
<dbReference type="RefSeq" id="XP_004749977.1">
    <property type="nucleotide sequence ID" value="XM_004749920.3"/>
</dbReference>
<keyword evidence="20" id="KW-1185">Reference proteome</keyword>
<evidence type="ECO:0000256" key="2">
    <source>
        <dbReference type="ARBA" id="ARBA00004123"/>
    </source>
</evidence>
<dbReference type="FunFam" id="3.30.1470.10:FF:000001">
    <property type="entry name" value="Centrosomal protein of 164 kDa"/>
    <property type="match status" value="1"/>
</dbReference>
<dbReference type="Proteomes" id="UP000000715">
    <property type="component" value="Unplaced"/>
</dbReference>
<feature type="domain" description="WW" evidence="19">
    <location>
        <begin position="56"/>
        <end position="89"/>
    </location>
</feature>
<feature type="region of interest" description="Disordered" evidence="18">
    <location>
        <begin position="264"/>
        <end position="290"/>
    </location>
</feature>
<dbReference type="GO" id="GO:0097539">
    <property type="term" value="C:ciliary transition fiber"/>
    <property type="evidence" value="ECO:0007669"/>
    <property type="project" value="TreeGrafter"/>
</dbReference>
<dbReference type="Gene3D" id="3.30.1470.10">
    <property type="entry name" value="Photosystem I PsaD, reaction center subunit II"/>
    <property type="match status" value="1"/>
</dbReference>
<dbReference type="RefSeq" id="XP_004749978.1">
    <property type="nucleotide sequence ID" value="XM_004749921.3"/>
</dbReference>
<feature type="compositionally biased region" description="Polar residues" evidence="18">
    <location>
        <begin position="404"/>
        <end position="414"/>
    </location>
</feature>
<dbReference type="Pfam" id="PF00397">
    <property type="entry name" value="WW"/>
    <property type="match status" value="1"/>
</dbReference>
<feature type="compositionally biased region" description="Basic and acidic residues" evidence="18">
    <location>
        <begin position="1740"/>
        <end position="1752"/>
    </location>
</feature>
<feature type="compositionally biased region" description="Basic and acidic residues" evidence="18">
    <location>
        <begin position="1802"/>
        <end position="1813"/>
    </location>
</feature>
<keyword evidence="5" id="KW-0132">Cell division</keyword>
<evidence type="ECO:0000256" key="14">
    <source>
        <dbReference type="ARBA" id="ARBA00056906"/>
    </source>
</evidence>
<dbReference type="GO" id="GO:0005634">
    <property type="term" value="C:nucleus"/>
    <property type="evidence" value="ECO:0007669"/>
    <property type="project" value="UniProtKB-SubCell"/>
</dbReference>
<dbReference type="SMART" id="SM00456">
    <property type="entry name" value="WW"/>
    <property type="match status" value="1"/>
</dbReference>
<dbReference type="OrthoDB" id="6344460at2759"/>
<evidence type="ECO:0000256" key="1">
    <source>
        <dbReference type="ARBA" id="ARBA00004114"/>
    </source>
</evidence>
<dbReference type="SUPFAM" id="SSF51045">
    <property type="entry name" value="WW domain"/>
    <property type="match status" value="1"/>
</dbReference>
<keyword evidence="3" id="KW-0963">Cytoplasm</keyword>
<dbReference type="InterPro" id="IPR051841">
    <property type="entry name" value="MT-Golgi_org_protein"/>
</dbReference>
<feature type="compositionally biased region" description="Basic and acidic residues" evidence="18">
    <location>
        <begin position="1113"/>
        <end position="1122"/>
    </location>
</feature>
<evidence type="ECO:0000256" key="11">
    <source>
        <dbReference type="ARBA" id="ARBA00023212"/>
    </source>
</evidence>
<evidence type="ECO:0000256" key="7">
    <source>
        <dbReference type="ARBA" id="ARBA00022776"/>
    </source>
</evidence>
<feature type="region of interest" description="Disordered" evidence="18">
    <location>
        <begin position="1354"/>
        <end position="1406"/>
    </location>
</feature>
<evidence type="ECO:0000256" key="8">
    <source>
        <dbReference type="ARBA" id="ARBA00022794"/>
    </source>
</evidence>
<evidence type="ECO:0000256" key="6">
    <source>
        <dbReference type="ARBA" id="ARBA00022763"/>
    </source>
</evidence>
<evidence type="ECO:0000256" key="4">
    <source>
        <dbReference type="ARBA" id="ARBA00022553"/>
    </source>
</evidence>
<dbReference type="CDD" id="cd00201">
    <property type="entry name" value="WW"/>
    <property type="match status" value="1"/>
</dbReference>
<evidence type="ECO:0000313" key="22">
    <source>
        <dbReference type="RefSeq" id="XP_004749978.1"/>
    </source>
</evidence>
<feature type="region of interest" description="Disordered" evidence="18">
    <location>
        <begin position="315"/>
        <end position="499"/>
    </location>
</feature>
<evidence type="ECO:0000256" key="13">
    <source>
        <dbReference type="ARBA" id="ARBA00023306"/>
    </source>
</evidence>
<comment type="subcellular location">
    <subcellularLocation>
        <location evidence="1">Cytoplasm</location>
        <location evidence="1">Cytoskeleton</location>
        <location evidence="1">Microtubule organizing center</location>
        <location evidence="1">Centrosome</location>
        <location evidence="1">Centriole</location>
    </subcellularLocation>
    <subcellularLocation>
        <location evidence="2">Nucleus</location>
    </subcellularLocation>
</comment>
<reference evidence="21 22" key="1">
    <citation type="submission" date="2025-04" db="UniProtKB">
        <authorList>
            <consortium name="RefSeq"/>
        </authorList>
    </citation>
    <scope>IDENTIFICATION</scope>
    <source>
        <tissue evidence="21 22">Brain</tissue>
    </source>
</reference>